<dbReference type="Pfam" id="PF13041">
    <property type="entry name" value="PPR_2"/>
    <property type="match status" value="1"/>
</dbReference>
<comment type="caution">
    <text evidence="6">The sequence shown here is derived from an EMBL/GenBank/DDBJ whole genome shotgun (WGS) entry which is preliminary data.</text>
</comment>
<dbReference type="Pfam" id="PF13812">
    <property type="entry name" value="PPR_3"/>
    <property type="match status" value="1"/>
</dbReference>
<evidence type="ECO:0000256" key="3">
    <source>
        <dbReference type="ARBA" id="ARBA00022946"/>
    </source>
</evidence>
<dbReference type="STRING" id="4615.A0A199V099"/>
<dbReference type="InterPro" id="IPR011990">
    <property type="entry name" value="TPR-like_helical_dom_sf"/>
</dbReference>
<dbReference type="PANTHER" id="PTHR47939:SF9">
    <property type="entry name" value="(WILD MALAYSIAN BANANA) HYPOTHETICAL PROTEIN"/>
    <property type="match status" value="1"/>
</dbReference>
<name>A0A199V099_ANACO</name>
<comment type="similarity">
    <text evidence="1">Belongs to the PPR family. P subfamily.</text>
</comment>
<gene>
    <name evidence="6" type="ORF">ACMD2_05425</name>
</gene>
<evidence type="ECO:0000256" key="1">
    <source>
        <dbReference type="ARBA" id="ARBA00007626"/>
    </source>
</evidence>
<reference evidence="6 7" key="1">
    <citation type="journal article" date="2016" name="DNA Res.">
        <title>The draft genome of MD-2 pineapple using hybrid error correction of long reads.</title>
        <authorList>
            <person name="Redwan R.M."/>
            <person name="Saidin A."/>
            <person name="Kumar S.V."/>
        </authorList>
    </citation>
    <scope>NUCLEOTIDE SEQUENCE [LARGE SCALE GENOMIC DNA]</scope>
    <source>
        <strain evidence="7">cv. MD2</strain>
        <tissue evidence="6">Leaf</tissue>
    </source>
</reference>
<keyword evidence="3" id="KW-0809">Transit peptide</keyword>
<dbReference type="InterPro" id="IPR002885">
    <property type="entry name" value="PPR_rpt"/>
</dbReference>
<keyword evidence="2" id="KW-0677">Repeat</keyword>
<feature type="repeat" description="PPR" evidence="4">
    <location>
        <begin position="208"/>
        <end position="242"/>
    </location>
</feature>
<evidence type="ECO:0000256" key="2">
    <source>
        <dbReference type="ARBA" id="ARBA00022737"/>
    </source>
</evidence>
<feature type="repeat" description="PPR" evidence="4">
    <location>
        <begin position="313"/>
        <end position="347"/>
    </location>
</feature>
<dbReference type="AlphaFoldDB" id="A0A199V099"/>
<evidence type="ECO:0000256" key="4">
    <source>
        <dbReference type="PROSITE-ProRule" id="PRU00708"/>
    </source>
</evidence>
<dbReference type="EMBL" id="LSRQ01003888">
    <property type="protein sequence ID" value="OAY70497.1"/>
    <property type="molecule type" value="Genomic_DNA"/>
</dbReference>
<protein>
    <submittedName>
        <fullName evidence="6">Pentatricopeptide repeat-containing protein, mitochondrial</fullName>
    </submittedName>
</protein>
<dbReference type="PANTHER" id="PTHR47939">
    <property type="entry name" value="MEMBRANE-ASSOCIATED SALT-INDUCIBLE PROTEIN-LIKE"/>
    <property type="match status" value="1"/>
</dbReference>
<feature type="repeat" description="PPR" evidence="4">
    <location>
        <begin position="278"/>
        <end position="312"/>
    </location>
</feature>
<sequence length="395" mass="44077">MWTVPAHLSLSFPKTPRNPNPELSNPNHVVSRAALSLLKSISSSSAAPDAAAADADRIVAICRAAALSPSSHLDRHALSLAVSSLSASRSFDHLRSLLHSLLLSPHSPPRHLSHAIVLFGQAGLLDDALRTFRSHPDLPSLNALLFACILSRNHDRVPRLFRDLPASHGINPNLDTYNTVLKSFSESGTSRSFFSVLDEMSRAKIKPNRTTFYTALAGFYKEERFDDVEKVLELMKKHDCRPGLTTYNVRIQSLCKLKRPGEAMALLKEMKGKGMKPNWVTYNHLIYGFCKEGDLEEAKKLYKEMRSRGCVGDSAFYFTLIYYLCKGGDFETALGLCRETMARNWIPCFSTMKMLVNGLVSASKVEEAKEIVEKIKEKFSGNADMWKEVEEALPQ</sequence>
<evidence type="ECO:0000313" key="7">
    <source>
        <dbReference type="Proteomes" id="UP000092600"/>
    </source>
</evidence>
<accession>A0A199V099</accession>
<feature type="repeat" description="PPR" evidence="4">
    <location>
        <begin position="173"/>
        <end position="207"/>
    </location>
</feature>
<dbReference type="Pfam" id="PF01535">
    <property type="entry name" value="PPR"/>
    <property type="match status" value="1"/>
</dbReference>
<dbReference type="Gene3D" id="1.25.40.10">
    <property type="entry name" value="Tetratricopeptide repeat domain"/>
    <property type="match status" value="2"/>
</dbReference>
<proteinExistence type="inferred from homology"/>
<evidence type="ECO:0000256" key="5">
    <source>
        <dbReference type="SAM" id="MobiDB-lite"/>
    </source>
</evidence>
<dbReference type="SUPFAM" id="SSF48452">
    <property type="entry name" value="TPR-like"/>
    <property type="match status" value="1"/>
</dbReference>
<organism evidence="6 7">
    <name type="scientific">Ananas comosus</name>
    <name type="common">Pineapple</name>
    <name type="synonym">Ananas ananas</name>
    <dbReference type="NCBI Taxonomy" id="4615"/>
    <lineage>
        <taxon>Eukaryota</taxon>
        <taxon>Viridiplantae</taxon>
        <taxon>Streptophyta</taxon>
        <taxon>Embryophyta</taxon>
        <taxon>Tracheophyta</taxon>
        <taxon>Spermatophyta</taxon>
        <taxon>Magnoliopsida</taxon>
        <taxon>Liliopsida</taxon>
        <taxon>Poales</taxon>
        <taxon>Bromeliaceae</taxon>
        <taxon>Bromelioideae</taxon>
        <taxon>Ananas</taxon>
    </lineage>
</organism>
<dbReference type="InterPro" id="IPR050667">
    <property type="entry name" value="PPR-containing_protein"/>
</dbReference>
<dbReference type="PROSITE" id="PS51375">
    <property type="entry name" value="PPR"/>
    <property type="match status" value="5"/>
</dbReference>
<dbReference type="NCBIfam" id="TIGR00756">
    <property type="entry name" value="PPR"/>
    <property type="match status" value="4"/>
</dbReference>
<feature type="region of interest" description="Disordered" evidence="5">
    <location>
        <begin position="1"/>
        <end position="26"/>
    </location>
</feature>
<dbReference type="Proteomes" id="UP000092600">
    <property type="component" value="Unassembled WGS sequence"/>
</dbReference>
<evidence type="ECO:0000313" key="6">
    <source>
        <dbReference type="EMBL" id="OAY70497.1"/>
    </source>
</evidence>
<feature type="repeat" description="PPR" evidence="4">
    <location>
        <begin position="243"/>
        <end position="277"/>
    </location>
</feature>